<dbReference type="OMA" id="MWFAGSK"/>
<evidence type="ECO:0000313" key="3">
    <source>
        <dbReference type="Proteomes" id="UP000007303"/>
    </source>
</evidence>
<feature type="region of interest" description="Disordered" evidence="1">
    <location>
        <begin position="230"/>
        <end position="266"/>
    </location>
</feature>
<dbReference type="GeneTree" id="ENSGT00390000007907"/>
<dbReference type="PROSITE" id="PS50096">
    <property type="entry name" value="IQ"/>
    <property type="match status" value="1"/>
</dbReference>
<evidence type="ECO:0008006" key="4">
    <source>
        <dbReference type="Google" id="ProtNLM"/>
    </source>
</evidence>
<dbReference type="STRING" id="99883.ENSTNIP00000002939"/>
<dbReference type="InterPro" id="IPR000048">
    <property type="entry name" value="IQ_motif_EF-hand-BS"/>
</dbReference>
<dbReference type="InParanoid" id="H3C3X0"/>
<reference evidence="2" key="3">
    <citation type="submission" date="2025-09" db="UniProtKB">
        <authorList>
            <consortium name="Ensembl"/>
        </authorList>
    </citation>
    <scope>IDENTIFICATION</scope>
</reference>
<dbReference type="AlphaFoldDB" id="H3C3X0"/>
<feature type="compositionally biased region" description="Low complexity" evidence="1">
    <location>
        <begin position="23"/>
        <end position="39"/>
    </location>
</feature>
<organism evidence="2 3">
    <name type="scientific">Tetraodon nigroviridis</name>
    <name type="common">Spotted green pufferfish</name>
    <name type="synonym">Chelonodon nigroviridis</name>
    <dbReference type="NCBI Taxonomy" id="99883"/>
    <lineage>
        <taxon>Eukaryota</taxon>
        <taxon>Metazoa</taxon>
        <taxon>Chordata</taxon>
        <taxon>Craniata</taxon>
        <taxon>Vertebrata</taxon>
        <taxon>Euteleostomi</taxon>
        <taxon>Actinopterygii</taxon>
        <taxon>Neopterygii</taxon>
        <taxon>Teleostei</taxon>
        <taxon>Neoteleostei</taxon>
        <taxon>Acanthomorphata</taxon>
        <taxon>Eupercaria</taxon>
        <taxon>Tetraodontiformes</taxon>
        <taxon>Tetradontoidea</taxon>
        <taxon>Tetraodontidae</taxon>
        <taxon>Tetraodon</taxon>
    </lineage>
</organism>
<protein>
    <recommendedName>
        <fullName evidence="4">IQ motif containing K</fullName>
    </recommendedName>
</protein>
<dbReference type="CDD" id="cd23767">
    <property type="entry name" value="IQCD"/>
    <property type="match status" value="1"/>
</dbReference>
<dbReference type="PANTHER" id="PTHR34927:SF1">
    <property type="entry name" value="IQ DOMAIN-CONTAINING PROTEIN K"/>
    <property type="match status" value="1"/>
</dbReference>
<dbReference type="HOGENOM" id="CLU_1045725_0_0_1"/>
<reference evidence="3" key="1">
    <citation type="journal article" date="2004" name="Nature">
        <title>Genome duplication in the teleost fish Tetraodon nigroviridis reveals the early vertebrate proto-karyotype.</title>
        <authorList>
            <person name="Jaillon O."/>
            <person name="Aury J.-M."/>
            <person name="Brunet F."/>
            <person name="Petit J.-L."/>
            <person name="Stange-Thomann N."/>
            <person name="Mauceli E."/>
            <person name="Bouneau L."/>
            <person name="Fischer C."/>
            <person name="Ozouf-Costaz C."/>
            <person name="Bernot A."/>
            <person name="Nicaud S."/>
            <person name="Jaffe D."/>
            <person name="Fisher S."/>
            <person name="Lutfalla G."/>
            <person name="Dossat C."/>
            <person name="Segurens B."/>
            <person name="Dasilva C."/>
            <person name="Salanoubat M."/>
            <person name="Levy M."/>
            <person name="Boudet N."/>
            <person name="Castellano S."/>
            <person name="Anthouard V."/>
            <person name="Jubin C."/>
            <person name="Castelli V."/>
            <person name="Katinka M."/>
            <person name="Vacherie B."/>
            <person name="Biemont C."/>
            <person name="Skalli Z."/>
            <person name="Cattolico L."/>
            <person name="Poulain J."/>
            <person name="De Berardinis V."/>
            <person name="Cruaud C."/>
            <person name="Duprat S."/>
            <person name="Brottier P."/>
            <person name="Coutanceau J.-P."/>
            <person name="Gouzy J."/>
            <person name="Parra G."/>
            <person name="Lardier G."/>
            <person name="Chapple C."/>
            <person name="McKernan K.J."/>
            <person name="McEwan P."/>
            <person name="Bosak S."/>
            <person name="Kellis M."/>
            <person name="Volff J.-N."/>
            <person name="Guigo R."/>
            <person name="Zody M.C."/>
            <person name="Mesirov J."/>
            <person name="Lindblad-Toh K."/>
            <person name="Birren B."/>
            <person name="Nusbaum C."/>
            <person name="Kahn D."/>
            <person name="Robinson-Rechavi M."/>
            <person name="Laudet V."/>
            <person name="Schachter V."/>
            <person name="Quetier F."/>
            <person name="Saurin W."/>
            <person name="Scarpelli C."/>
            <person name="Wincker P."/>
            <person name="Lander E.S."/>
            <person name="Weissenbach J."/>
            <person name="Roest Crollius H."/>
        </authorList>
    </citation>
    <scope>NUCLEOTIDE SEQUENCE [LARGE SCALE GENOMIC DNA]</scope>
</reference>
<dbReference type="Gene3D" id="1.20.890.10">
    <property type="entry name" value="cAMP-dependent protein kinase regulatory subunit, dimerization-anchoring domain"/>
    <property type="match status" value="1"/>
</dbReference>
<dbReference type="Pfam" id="PF00612">
    <property type="entry name" value="IQ"/>
    <property type="match status" value="1"/>
</dbReference>
<reference evidence="2" key="2">
    <citation type="submission" date="2025-08" db="UniProtKB">
        <authorList>
            <consortium name="Ensembl"/>
        </authorList>
    </citation>
    <scope>IDENTIFICATION</scope>
</reference>
<dbReference type="Proteomes" id="UP000007303">
    <property type="component" value="Unassembled WGS sequence"/>
</dbReference>
<dbReference type="PANTHER" id="PTHR34927">
    <property type="entry name" value="IQ DOMAIN-CONTAINING PROTEIN K"/>
    <property type="match status" value="1"/>
</dbReference>
<evidence type="ECO:0000256" key="1">
    <source>
        <dbReference type="SAM" id="MobiDB-lite"/>
    </source>
</evidence>
<name>H3C3X0_TETNG</name>
<dbReference type="Ensembl" id="ENSTNIT00000000799.1">
    <property type="protein sequence ID" value="ENSTNIP00000002939.1"/>
    <property type="gene ID" value="ENSTNIG00000000295.1"/>
</dbReference>
<sequence>MRHSSPHSAVYRYTMWFAGSKTSRSSPPGAAGSSWARSSVTSGPSTAQDFEDPLRDPLLLSPCPTSPSPSCANKIPPSPQVPNRPVSHYLETNVYPVLVPGLEALLKEAQNQDCFKRKITKFNPCDFLTEWLYNHNPRRRAQTPAGFDHIPFVKAWLSSHPRPPVPLFLQLSEDQAARLIQAFWRGYKVRVQPDVQELRGGCQVVGVGDAEVLANRRVRRCRDEERCRSLRRARATPAAHTDTREPGSHFSSPWLPPLCPPSSSSV</sequence>
<dbReference type="CDD" id="cd22969">
    <property type="entry name" value="DD_IQCK"/>
    <property type="match status" value="1"/>
</dbReference>
<proteinExistence type="predicted"/>
<feature type="region of interest" description="Disordered" evidence="1">
    <location>
        <begin position="21"/>
        <end position="59"/>
    </location>
</feature>
<keyword evidence="3" id="KW-1185">Reference proteome</keyword>
<evidence type="ECO:0000313" key="2">
    <source>
        <dbReference type="Ensembl" id="ENSTNIP00000002939.1"/>
    </source>
</evidence>
<accession>H3C3X0</accession>
<dbReference type="InterPro" id="IPR043408">
    <property type="entry name" value="IQCK"/>
</dbReference>